<keyword evidence="5 6" id="KW-0408">Iron</keyword>
<dbReference type="GO" id="GO:0044550">
    <property type="term" value="P:secondary metabolite biosynthetic process"/>
    <property type="evidence" value="ECO:0007669"/>
    <property type="project" value="UniProtKB-ARBA"/>
</dbReference>
<evidence type="ECO:0000313" key="10">
    <source>
        <dbReference type="Proteomes" id="UP000184356"/>
    </source>
</evidence>
<evidence type="ECO:0008006" key="11">
    <source>
        <dbReference type="Google" id="ProtNLM"/>
    </source>
</evidence>
<dbReference type="InterPro" id="IPR050121">
    <property type="entry name" value="Cytochrome_P450_monoxygenase"/>
</dbReference>
<protein>
    <recommendedName>
        <fullName evidence="11">Cytochrome P450</fullName>
    </recommendedName>
</protein>
<comment type="similarity">
    <text evidence="2 7">Belongs to the cytochrome P450 family.</text>
</comment>
<dbReference type="SUPFAM" id="SSF48264">
    <property type="entry name" value="Cytochrome P450"/>
    <property type="match status" value="1"/>
</dbReference>
<evidence type="ECO:0000313" key="9">
    <source>
        <dbReference type="EMBL" id="OJJ59431.1"/>
    </source>
</evidence>
<evidence type="ECO:0000256" key="7">
    <source>
        <dbReference type="RuleBase" id="RU000461"/>
    </source>
</evidence>
<dbReference type="RefSeq" id="XP_040703237.1">
    <property type="nucleotide sequence ID" value="XM_040843772.1"/>
</dbReference>
<dbReference type="InterPro" id="IPR001128">
    <property type="entry name" value="Cyt_P450"/>
</dbReference>
<keyword evidence="6 7" id="KW-0349">Heme</keyword>
<reference evidence="10" key="1">
    <citation type="journal article" date="2017" name="Genome Biol.">
        <title>Comparative genomics reveals high biological diversity and specific adaptations in the industrially and medically important fungal genus Aspergillus.</title>
        <authorList>
            <person name="de Vries R.P."/>
            <person name="Riley R."/>
            <person name="Wiebenga A."/>
            <person name="Aguilar-Osorio G."/>
            <person name="Amillis S."/>
            <person name="Uchima C.A."/>
            <person name="Anderluh G."/>
            <person name="Asadollahi M."/>
            <person name="Askin M."/>
            <person name="Barry K."/>
            <person name="Battaglia E."/>
            <person name="Bayram O."/>
            <person name="Benocci T."/>
            <person name="Braus-Stromeyer S.A."/>
            <person name="Caldana C."/>
            <person name="Canovas D."/>
            <person name="Cerqueira G.C."/>
            <person name="Chen F."/>
            <person name="Chen W."/>
            <person name="Choi C."/>
            <person name="Clum A."/>
            <person name="Dos Santos R.A."/>
            <person name="Damasio A.R."/>
            <person name="Diallinas G."/>
            <person name="Emri T."/>
            <person name="Fekete E."/>
            <person name="Flipphi M."/>
            <person name="Freyberg S."/>
            <person name="Gallo A."/>
            <person name="Gournas C."/>
            <person name="Habgood R."/>
            <person name="Hainaut M."/>
            <person name="Harispe M.L."/>
            <person name="Henrissat B."/>
            <person name="Hilden K.S."/>
            <person name="Hope R."/>
            <person name="Hossain A."/>
            <person name="Karabika E."/>
            <person name="Karaffa L."/>
            <person name="Karanyi Z."/>
            <person name="Krasevec N."/>
            <person name="Kuo A."/>
            <person name="Kusch H."/>
            <person name="LaButti K."/>
            <person name="Lagendijk E.L."/>
            <person name="Lapidus A."/>
            <person name="Levasseur A."/>
            <person name="Lindquist E."/>
            <person name="Lipzen A."/>
            <person name="Logrieco A.F."/>
            <person name="MacCabe A."/>
            <person name="Maekelae M.R."/>
            <person name="Malavazi I."/>
            <person name="Melin P."/>
            <person name="Meyer V."/>
            <person name="Mielnichuk N."/>
            <person name="Miskei M."/>
            <person name="Molnar A.P."/>
            <person name="Mule G."/>
            <person name="Ngan C.Y."/>
            <person name="Orejas M."/>
            <person name="Orosz E."/>
            <person name="Ouedraogo J.P."/>
            <person name="Overkamp K.M."/>
            <person name="Park H.-S."/>
            <person name="Perrone G."/>
            <person name="Piumi F."/>
            <person name="Punt P.J."/>
            <person name="Ram A.F."/>
            <person name="Ramon A."/>
            <person name="Rauscher S."/>
            <person name="Record E."/>
            <person name="Riano-Pachon D.M."/>
            <person name="Robert V."/>
            <person name="Roehrig J."/>
            <person name="Ruller R."/>
            <person name="Salamov A."/>
            <person name="Salih N.S."/>
            <person name="Samson R.A."/>
            <person name="Sandor E."/>
            <person name="Sanguinetti M."/>
            <person name="Schuetze T."/>
            <person name="Sepcic K."/>
            <person name="Shelest E."/>
            <person name="Sherlock G."/>
            <person name="Sophianopoulou V."/>
            <person name="Squina F.M."/>
            <person name="Sun H."/>
            <person name="Susca A."/>
            <person name="Todd R.B."/>
            <person name="Tsang A."/>
            <person name="Unkles S.E."/>
            <person name="van de Wiele N."/>
            <person name="van Rossen-Uffink D."/>
            <person name="Oliveira J.V."/>
            <person name="Vesth T.C."/>
            <person name="Visser J."/>
            <person name="Yu J.-H."/>
            <person name="Zhou M."/>
            <person name="Andersen M.R."/>
            <person name="Archer D.B."/>
            <person name="Baker S.E."/>
            <person name="Benoit I."/>
            <person name="Brakhage A.A."/>
            <person name="Braus G.H."/>
            <person name="Fischer R."/>
            <person name="Frisvad J.C."/>
            <person name="Goldman G.H."/>
            <person name="Houbraken J."/>
            <person name="Oakley B."/>
            <person name="Pocsi I."/>
            <person name="Scazzocchio C."/>
            <person name="Seiboth B."/>
            <person name="vanKuyk P.A."/>
            <person name="Wortman J."/>
            <person name="Dyer P.S."/>
            <person name="Grigoriev I.V."/>
        </authorList>
    </citation>
    <scope>NUCLEOTIDE SEQUENCE [LARGE SCALE GENOMIC DNA]</scope>
    <source>
        <strain evidence="10">CBS 593.65</strain>
    </source>
</reference>
<dbReference type="Proteomes" id="UP000184356">
    <property type="component" value="Unassembled WGS sequence"/>
</dbReference>
<dbReference type="EMBL" id="KV878585">
    <property type="protein sequence ID" value="OJJ59431.1"/>
    <property type="molecule type" value="Genomic_DNA"/>
</dbReference>
<dbReference type="InterPro" id="IPR017972">
    <property type="entry name" value="Cyt_P450_CS"/>
</dbReference>
<organism evidence="9 10">
    <name type="scientific">Aspergillus sydowii CBS 593.65</name>
    <dbReference type="NCBI Taxonomy" id="1036612"/>
    <lineage>
        <taxon>Eukaryota</taxon>
        <taxon>Fungi</taxon>
        <taxon>Dikarya</taxon>
        <taxon>Ascomycota</taxon>
        <taxon>Pezizomycotina</taxon>
        <taxon>Eurotiomycetes</taxon>
        <taxon>Eurotiomycetidae</taxon>
        <taxon>Eurotiales</taxon>
        <taxon>Aspergillaceae</taxon>
        <taxon>Aspergillus</taxon>
        <taxon>Aspergillus subgen. Nidulantes</taxon>
    </lineage>
</organism>
<accession>A0A1L9TJ79</accession>
<dbReference type="PROSITE" id="PS00086">
    <property type="entry name" value="CYTOCHROME_P450"/>
    <property type="match status" value="1"/>
</dbReference>
<keyword evidence="8" id="KW-1133">Transmembrane helix</keyword>
<dbReference type="PANTHER" id="PTHR24305:SF180">
    <property type="entry name" value="P450, PUTATIVE (EUROFUNG)-RELATED"/>
    <property type="match status" value="1"/>
</dbReference>
<keyword evidence="4 7" id="KW-0560">Oxidoreductase</keyword>
<dbReference type="GeneID" id="63759845"/>
<proteinExistence type="inferred from homology"/>
<dbReference type="OrthoDB" id="3934656at2759"/>
<evidence type="ECO:0000256" key="8">
    <source>
        <dbReference type="SAM" id="Phobius"/>
    </source>
</evidence>
<dbReference type="PANTHER" id="PTHR24305">
    <property type="entry name" value="CYTOCHROME P450"/>
    <property type="match status" value="1"/>
</dbReference>
<dbReference type="InterPro" id="IPR002401">
    <property type="entry name" value="Cyt_P450_E_grp-I"/>
</dbReference>
<evidence type="ECO:0000256" key="6">
    <source>
        <dbReference type="PIRSR" id="PIRSR602401-1"/>
    </source>
</evidence>
<dbReference type="InterPro" id="IPR036396">
    <property type="entry name" value="Cyt_P450_sf"/>
</dbReference>
<keyword evidence="8" id="KW-0472">Membrane</keyword>
<dbReference type="PRINTS" id="PR00385">
    <property type="entry name" value="P450"/>
</dbReference>
<dbReference type="STRING" id="1036612.A0A1L9TJ79"/>
<dbReference type="GO" id="GO:0020037">
    <property type="term" value="F:heme binding"/>
    <property type="evidence" value="ECO:0007669"/>
    <property type="project" value="InterPro"/>
</dbReference>
<keyword evidence="3 6" id="KW-0479">Metal-binding</keyword>
<dbReference type="AlphaFoldDB" id="A0A1L9TJ79"/>
<evidence type="ECO:0000256" key="5">
    <source>
        <dbReference type="ARBA" id="ARBA00023004"/>
    </source>
</evidence>
<dbReference type="PRINTS" id="PR00463">
    <property type="entry name" value="EP450I"/>
</dbReference>
<gene>
    <name evidence="9" type="ORF">ASPSYDRAFT_199938</name>
</gene>
<evidence type="ECO:0000256" key="3">
    <source>
        <dbReference type="ARBA" id="ARBA00022723"/>
    </source>
</evidence>
<dbReference type="GO" id="GO:0004497">
    <property type="term" value="F:monooxygenase activity"/>
    <property type="evidence" value="ECO:0007669"/>
    <property type="project" value="UniProtKB-KW"/>
</dbReference>
<evidence type="ECO:0000256" key="2">
    <source>
        <dbReference type="ARBA" id="ARBA00010617"/>
    </source>
</evidence>
<keyword evidence="8" id="KW-0812">Transmembrane</keyword>
<name>A0A1L9TJ79_9EURO</name>
<dbReference type="VEuPathDB" id="FungiDB:ASPSYDRAFT_199938"/>
<keyword evidence="10" id="KW-1185">Reference proteome</keyword>
<comment type="cofactor">
    <cofactor evidence="1 6">
        <name>heme</name>
        <dbReference type="ChEBI" id="CHEBI:30413"/>
    </cofactor>
</comment>
<feature type="binding site" description="axial binding residue" evidence="6">
    <location>
        <position position="462"/>
    </location>
    <ligand>
        <name>heme</name>
        <dbReference type="ChEBI" id="CHEBI:30413"/>
    </ligand>
    <ligandPart>
        <name>Fe</name>
        <dbReference type="ChEBI" id="CHEBI:18248"/>
    </ligandPart>
</feature>
<dbReference type="CDD" id="cd11060">
    <property type="entry name" value="CYP57A1-like"/>
    <property type="match status" value="1"/>
</dbReference>
<feature type="transmembrane region" description="Helical" evidence="8">
    <location>
        <begin position="6"/>
        <end position="27"/>
    </location>
</feature>
<sequence length="536" mass="61045">MTGPFFTGLWVQIPAVLGALLVTRLVWGILLSPLRAFDGPLLAKFTNIWRAWQAFDGHIDWTYIQLHRRHGSVVRVGPNALSISDRSLIRVIYSTRDPWKKSDSYRPNDALVNGQRMSNLFNTQDEQWHAENILPIRSLWRMSNVLDYESLIDETINKFVDKLGARFGGGQVCPADEWIGYFAWDVTANFSFGRHYGFIDQEKDVDNLITDSTKGLIYFAPVSQIPWIDHFLDKNPIVRIGPKPTLTGILYAFKVVAEYQADLLKDSNVKPGTTVDHTLAKYVQLKETHPEMVTDVQIVNWLMLSILAGGDTSSAIMRAVVYHLAKNEDAYRALVAELTSAVPSLSMPAQWKDIRDLPYLDAVIRESMRMNPGIAMVFERVAPPGGYTLPDGRYIPAGTKVGINPAVTGRDCGVFGEDVDVFRPERWLKQDDGLEGEEEYQGRHRRMRDTCDFVFGAGARVCMGRHLAMLEMKKLIATLYYTFDLHLVDPKHEWSYRNAWFVYQSDMPMTITRRKLKLNTKDFDGMKYSRASKEST</sequence>
<dbReference type="Gene3D" id="1.10.630.10">
    <property type="entry name" value="Cytochrome P450"/>
    <property type="match status" value="1"/>
</dbReference>
<dbReference type="GO" id="GO:0005506">
    <property type="term" value="F:iron ion binding"/>
    <property type="evidence" value="ECO:0007669"/>
    <property type="project" value="InterPro"/>
</dbReference>
<keyword evidence="7" id="KW-0503">Monooxygenase</keyword>
<dbReference type="GO" id="GO:0016705">
    <property type="term" value="F:oxidoreductase activity, acting on paired donors, with incorporation or reduction of molecular oxygen"/>
    <property type="evidence" value="ECO:0007669"/>
    <property type="project" value="InterPro"/>
</dbReference>
<evidence type="ECO:0000256" key="1">
    <source>
        <dbReference type="ARBA" id="ARBA00001971"/>
    </source>
</evidence>
<evidence type="ECO:0000256" key="4">
    <source>
        <dbReference type="ARBA" id="ARBA00023002"/>
    </source>
</evidence>
<dbReference type="Pfam" id="PF00067">
    <property type="entry name" value="p450"/>
    <property type="match status" value="1"/>
</dbReference>